<evidence type="ECO:0000256" key="5">
    <source>
        <dbReference type="ARBA" id="ARBA00023146"/>
    </source>
</evidence>
<dbReference type="PANTHER" id="PTHR45765">
    <property type="entry name" value="METHIONINE--TRNA LIGASE"/>
    <property type="match status" value="1"/>
</dbReference>
<keyword evidence="5 6" id="KW-0030">Aminoacyl-tRNA synthetase</keyword>
<dbReference type="SUPFAM" id="SSF52374">
    <property type="entry name" value="Nucleotidylyl transferase"/>
    <property type="match status" value="1"/>
</dbReference>
<evidence type="ECO:0000256" key="1">
    <source>
        <dbReference type="ARBA" id="ARBA00022598"/>
    </source>
</evidence>
<proteinExistence type="inferred from homology"/>
<keyword evidence="3 6" id="KW-0067">ATP-binding</keyword>
<dbReference type="InterPro" id="IPR014729">
    <property type="entry name" value="Rossmann-like_a/b/a_fold"/>
</dbReference>
<evidence type="ECO:0000256" key="3">
    <source>
        <dbReference type="ARBA" id="ARBA00022840"/>
    </source>
</evidence>
<evidence type="ECO:0000256" key="4">
    <source>
        <dbReference type="ARBA" id="ARBA00022917"/>
    </source>
</evidence>
<dbReference type="InterPro" id="IPR001412">
    <property type="entry name" value="aa-tRNA-synth_I_CS"/>
</dbReference>
<organism evidence="8 9">
    <name type="scientific">Patella caerulea</name>
    <name type="common">Rayed Mediterranean limpet</name>
    <dbReference type="NCBI Taxonomy" id="87958"/>
    <lineage>
        <taxon>Eukaryota</taxon>
        <taxon>Metazoa</taxon>
        <taxon>Spiralia</taxon>
        <taxon>Lophotrochozoa</taxon>
        <taxon>Mollusca</taxon>
        <taxon>Gastropoda</taxon>
        <taxon>Patellogastropoda</taxon>
        <taxon>Patelloidea</taxon>
        <taxon>Patellidae</taxon>
        <taxon>Patella</taxon>
    </lineage>
</organism>
<dbReference type="InterPro" id="IPR036282">
    <property type="entry name" value="Glutathione-S-Trfase_C_sf"/>
</dbReference>
<keyword evidence="1 6" id="KW-0436">Ligase</keyword>
<protein>
    <recommendedName>
        <fullName evidence="7">GST C-terminal domain-containing protein</fullName>
    </recommendedName>
</protein>
<evidence type="ECO:0000313" key="9">
    <source>
        <dbReference type="Proteomes" id="UP001347796"/>
    </source>
</evidence>
<keyword evidence="9" id="KW-1185">Reference proteome</keyword>
<dbReference type="Gene3D" id="3.40.50.620">
    <property type="entry name" value="HUPs"/>
    <property type="match status" value="1"/>
</dbReference>
<dbReference type="PROSITE" id="PS00178">
    <property type="entry name" value="AA_TRNA_LIGASE_I"/>
    <property type="match status" value="1"/>
</dbReference>
<evidence type="ECO:0000313" key="8">
    <source>
        <dbReference type="EMBL" id="KAK6181947.1"/>
    </source>
</evidence>
<dbReference type="EMBL" id="JAZGQO010000007">
    <property type="protein sequence ID" value="KAK6181947.1"/>
    <property type="molecule type" value="Genomic_DNA"/>
</dbReference>
<evidence type="ECO:0000256" key="6">
    <source>
        <dbReference type="RuleBase" id="RU363039"/>
    </source>
</evidence>
<feature type="domain" description="GST C-terminal" evidence="7">
    <location>
        <begin position="73"/>
        <end position="193"/>
    </location>
</feature>
<dbReference type="Gene3D" id="3.40.30.10">
    <property type="entry name" value="Glutaredoxin"/>
    <property type="match status" value="1"/>
</dbReference>
<dbReference type="SUPFAM" id="SSF47616">
    <property type="entry name" value="GST C-terminal domain-like"/>
    <property type="match status" value="1"/>
</dbReference>
<dbReference type="InterPro" id="IPR023458">
    <property type="entry name" value="Met-tRNA_ligase_1"/>
</dbReference>
<dbReference type="AlphaFoldDB" id="A0AAN8PQN4"/>
<evidence type="ECO:0000259" key="7">
    <source>
        <dbReference type="PROSITE" id="PS50405"/>
    </source>
</evidence>
<dbReference type="Gene3D" id="1.20.1050.10">
    <property type="match status" value="1"/>
</dbReference>
<dbReference type="InterPro" id="IPR010987">
    <property type="entry name" value="Glutathione-S-Trfase_C-like"/>
</dbReference>
<dbReference type="Pfam" id="PF21972">
    <property type="entry name" value="Arc1p_N_like"/>
    <property type="match status" value="1"/>
</dbReference>
<dbReference type="InterPro" id="IPR015413">
    <property type="entry name" value="Methionyl/Leucyl_tRNA_Synth"/>
</dbReference>
<reference evidence="8 9" key="1">
    <citation type="submission" date="2024-01" db="EMBL/GenBank/DDBJ databases">
        <title>The genome of the rayed Mediterranean limpet Patella caerulea (Linnaeus, 1758).</title>
        <authorList>
            <person name="Anh-Thu Weber A."/>
            <person name="Halstead-Nussloch G."/>
        </authorList>
    </citation>
    <scope>NUCLEOTIDE SEQUENCE [LARGE SCALE GENOMIC DNA]</scope>
    <source>
        <strain evidence="8">AATW-2023a</strain>
        <tissue evidence="8">Whole specimen</tissue>
    </source>
</reference>
<dbReference type="Pfam" id="PF09334">
    <property type="entry name" value="tRNA-synt_1g"/>
    <property type="match status" value="1"/>
</dbReference>
<dbReference type="Proteomes" id="UP001347796">
    <property type="component" value="Unassembled WGS sequence"/>
</dbReference>
<gene>
    <name evidence="8" type="ORF">SNE40_009723</name>
</gene>
<dbReference type="GO" id="GO:0004825">
    <property type="term" value="F:methionine-tRNA ligase activity"/>
    <property type="evidence" value="ECO:0007669"/>
    <property type="project" value="InterPro"/>
</dbReference>
<comment type="similarity">
    <text evidence="6">Belongs to the class-I aminoacyl-tRNA synthetase family.</text>
</comment>
<dbReference type="Pfam" id="PF18485">
    <property type="entry name" value="GST_N_5"/>
    <property type="match status" value="1"/>
</dbReference>
<sequence>MKIISDRGNFQSIKILIAAKTSCIDVKFTVVKPNEMIVPYLTEHKLPILEVKPDKYLFSVNAAVRLFFTSTGIESNSVEIDEWLEWENSQLLPCVLSFLFGMVEPNTKNGKLETALQPILNHLNLCLHNRKYIVGDKLSSADVAIFGTVYPLMMALLLKDFSNITSWIQRLLTTSAFQDAVFLVTNNEGPSCFKVEKALTQEEIDAALRSWKTGDAHSSRLKDRKHPILPKEGERNLLIASALPYVNNVPHLGNIIGCVLSADVFSRYVCYKNYICTCIYNVQ</sequence>
<keyword evidence="2 6" id="KW-0547">Nucleotide-binding</keyword>
<dbReference type="GO" id="GO:0005524">
    <property type="term" value="F:ATP binding"/>
    <property type="evidence" value="ECO:0007669"/>
    <property type="project" value="UniProtKB-KW"/>
</dbReference>
<accession>A0AAN8PQN4</accession>
<keyword evidence="4 6" id="KW-0648">Protein biosynthesis</keyword>
<dbReference type="PROSITE" id="PS50405">
    <property type="entry name" value="GST_CTER"/>
    <property type="match status" value="1"/>
</dbReference>
<dbReference type="GO" id="GO:0006431">
    <property type="term" value="P:methionyl-tRNA aminoacylation"/>
    <property type="evidence" value="ECO:0007669"/>
    <property type="project" value="TreeGrafter"/>
</dbReference>
<dbReference type="InterPro" id="IPR041598">
    <property type="entry name" value="MARS_N"/>
</dbReference>
<name>A0AAN8PQN4_PATCE</name>
<evidence type="ECO:0000256" key="2">
    <source>
        <dbReference type="ARBA" id="ARBA00022741"/>
    </source>
</evidence>
<dbReference type="GO" id="GO:0017101">
    <property type="term" value="C:aminoacyl-tRNA synthetase multienzyme complex"/>
    <property type="evidence" value="ECO:0007669"/>
    <property type="project" value="TreeGrafter"/>
</dbReference>
<comment type="caution">
    <text evidence="8">The sequence shown here is derived from an EMBL/GenBank/DDBJ whole genome shotgun (WGS) entry which is preliminary data.</text>
</comment>
<dbReference type="GO" id="GO:0005829">
    <property type="term" value="C:cytosol"/>
    <property type="evidence" value="ECO:0007669"/>
    <property type="project" value="TreeGrafter"/>
</dbReference>
<dbReference type="InterPro" id="IPR053836">
    <property type="entry name" value="Arc1-like_N"/>
</dbReference>
<dbReference type="PANTHER" id="PTHR45765:SF1">
    <property type="entry name" value="METHIONINE--TRNA LIGASE, CYTOPLASMIC"/>
    <property type="match status" value="1"/>
</dbReference>